<evidence type="ECO:0000259" key="3">
    <source>
        <dbReference type="PROSITE" id="PS51192"/>
    </source>
</evidence>
<dbReference type="VEuPathDB" id="FungiDB:P174DRAFT_444438"/>
<feature type="region of interest" description="Disordered" evidence="2">
    <location>
        <begin position="496"/>
        <end position="521"/>
    </location>
</feature>
<feature type="compositionally biased region" description="Low complexity" evidence="2">
    <location>
        <begin position="446"/>
        <end position="457"/>
    </location>
</feature>
<dbReference type="GO" id="GO:0032042">
    <property type="term" value="P:mitochondrial DNA metabolic process"/>
    <property type="evidence" value="ECO:0007669"/>
    <property type="project" value="TreeGrafter"/>
</dbReference>
<feature type="domain" description="Helicase ATP-binding" evidence="3">
    <location>
        <begin position="74"/>
        <end position="237"/>
    </location>
</feature>
<proteinExistence type="predicted"/>
<dbReference type="OrthoDB" id="16911at2759"/>
<keyword evidence="1 5" id="KW-0347">Helicase</keyword>
<dbReference type="GO" id="GO:0016787">
    <property type="term" value="F:hydrolase activity"/>
    <property type="evidence" value="ECO:0007669"/>
    <property type="project" value="InterPro"/>
</dbReference>
<protein>
    <submittedName>
        <fullName evidence="5">Putative DEAD/DEAH box helicase</fullName>
    </submittedName>
</protein>
<dbReference type="STRING" id="1392255.A0A2I1BZ89"/>
<sequence length="661" mass="74235">MNVFRRRLGHIPILDIITRANRPHWRLAFHRYGRFNSTNSRPTTEPSTEPARSFESSKLVLRDYQEECIQSVLKYLDEGHKRLGISLATGAGKTVIFTELIGRIPSRNEIGDKTLIIVHRKELVEQAAQHCRRAYPDRTVEIEMGHSHASGAGDIIVASVQTLTRGNRLAKFNPKRFKLVLVDEAHHIVASSYREALKHFGVDETSADSPVLVGVSATFSRSDGLKLGAAIDHIVYHKDYIDMIDDNWLANAVFTTVCSEANLSKVKKDSFGDFAIGSLSKAVNTENVNNITVRAWLANAQDRKSTLVFCVDVAHTKALTETFRSYGIDARYITAKTPKEVRMEQLRAFRNREYPVLLNCGLFTEGTDIPNIDCVLLARPTRSRNLLIQMIGRGLRLYPGKEDCHIIDMVATLNTGVLSTPTLFGLHPDEVLQKAKAKDLRDVPLEGTATGTGTPAEEGTEEPPPPRTTQTPHVWVRVGDARYILSDASGWLTIDKEEDTGRAYRPQPNPDPTSTANTPDDPYIFTVRHVAKFKNSDDSVTHTRPRLIATAPDFETALRAADTFATSEFEERYISVFQPWRQLPATEAQVRFLNKSKVRHGLIHRKHLTRGQAADLITKLKFGGKQRFAARRAERLSELRRQEEVEELRRQGAVRVGPVEI</sequence>
<dbReference type="InterPro" id="IPR001650">
    <property type="entry name" value="Helicase_C-like"/>
</dbReference>
<accession>A0A2I1BZ89</accession>
<dbReference type="GO" id="GO:0000403">
    <property type="term" value="F:Y-form DNA binding"/>
    <property type="evidence" value="ECO:0007669"/>
    <property type="project" value="TreeGrafter"/>
</dbReference>
<reference evidence="6" key="1">
    <citation type="journal article" date="2018" name="Proc. Natl. Acad. Sci. U.S.A.">
        <title>Linking secondary metabolites to gene clusters through genome sequencing of six diverse Aspergillus species.</title>
        <authorList>
            <person name="Kaerboelling I."/>
            <person name="Vesth T.C."/>
            <person name="Frisvad J.C."/>
            <person name="Nybo J.L."/>
            <person name="Theobald S."/>
            <person name="Kuo A."/>
            <person name="Bowyer P."/>
            <person name="Matsuda Y."/>
            <person name="Mondo S."/>
            <person name="Lyhne E.K."/>
            <person name="Kogle M.E."/>
            <person name="Clum A."/>
            <person name="Lipzen A."/>
            <person name="Salamov A."/>
            <person name="Ngan C.Y."/>
            <person name="Daum C."/>
            <person name="Chiniquy J."/>
            <person name="Barry K."/>
            <person name="LaButti K."/>
            <person name="Haridas S."/>
            <person name="Simmons B.A."/>
            <person name="Magnuson J.K."/>
            <person name="Mortensen U.H."/>
            <person name="Larsen T.O."/>
            <person name="Grigoriev I.V."/>
            <person name="Baker S.E."/>
            <person name="Andersen M.R."/>
        </authorList>
    </citation>
    <scope>NUCLEOTIDE SEQUENCE [LARGE SCALE GENOMIC DNA]</scope>
    <source>
        <strain evidence="6">IBT 16806</strain>
    </source>
</reference>
<comment type="caution">
    <text evidence="5">The sequence shown here is derived from an EMBL/GenBank/DDBJ whole genome shotgun (WGS) entry which is preliminary data.</text>
</comment>
<dbReference type="Pfam" id="PF00271">
    <property type="entry name" value="Helicase_C"/>
    <property type="match status" value="1"/>
</dbReference>
<dbReference type="GeneID" id="36535409"/>
<dbReference type="PROSITE" id="PS51194">
    <property type="entry name" value="HELICASE_CTER"/>
    <property type="match status" value="1"/>
</dbReference>
<dbReference type="GO" id="GO:0070125">
    <property type="term" value="P:mitochondrial translational elongation"/>
    <property type="evidence" value="ECO:0007669"/>
    <property type="project" value="TreeGrafter"/>
</dbReference>
<dbReference type="CDD" id="cd18032">
    <property type="entry name" value="DEXHc_RE_I_III_res"/>
    <property type="match status" value="1"/>
</dbReference>
<dbReference type="AlphaFoldDB" id="A0A2I1BZ89"/>
<dbReference type="Proteomes" id="UP000234474">
    <property type="component" value="Unassembled WGS sequence"/>
</dbReference>
<dbReference type="InterPro" id="IPR027417">
    <property type="entry name" value="P-loop_NTPase"/>
</dbReference>
<organism evidence="5 6">
    <name type="scientific">Aspergillus novofumigatus (strain IBT 16806)</name>
    <dbReference type="NCBI Taxonomy" id="1392255"/>
    <lineage>
        <taxon>Eukaryota</taxon>
        <taxon>Fungi</taxon>
        <taxon>Dikarya</taxon>
        <taxon>Ascomycota</taxon>
        <taxon>Pezizomycotina</taxon>
        <taxon>Eurotiomycetes</taxon>
        <taxon>Eurotiomycetidae</taxon>
        <taxon>Eurotiales</taxon>
        <taxon>Aspergillaceae</taxon>
        <taxon>Aspergillus</taxon>
        <taxon>Aspergillus subgen. Fumigati</taxon>
    </lineage>
</organism>
<dbReference type="InterPro" id="IPR006935">
    <property type="entry name" value="Helicase/UvrB_N"/>
</dbReference>
<evidence type="ECO:0000313" key="5">
    <source>
        <dbReference type="EMBL" id="PKX90671.1"/>
    </source>
</evidence>
<keyword evidence="1 5" id="KW-0547">Nucleotide-binding</keyword>
<keyword evidence="1 5" id="KW-0378">Hydrolase</keyword>
<dbReference type="RefSeq" id="XP_024679266.1">
    <property type="nucleotide sequence ID" value="XM_024828084.1"/>
</dbReference>
<dbReference type="PANTHER" id="PTHR47396:SF1">
    <property type="entry name" value="ATP-DEPENDENT HELICASE IRC3-RELATED"/>
    <property type="match status" value="1"/>
</dbReference>
<dbReference type="InterPro" id="IPR050742">
    <property type="entry name" value="Helicase_Restrict-Modif_Enz"/>
</dbReference>
<keyword evidence="6" id="KW-1185">Reference proteome</keyword>
<dbReference type="Gene3D" id="3.40.50.300">
    <property type="entry name" value="P-loop containing nucleotide triphosphate hydrolases"/>
    <property type="match status" value="2"/>
</dbReference>
<dbReference type="Pfam" id="PF04851">
    <property type="entry name" value="ResIII"/>
    <property type="match status" value="1"/>
</dbReference>
<gene>
    <name evidence="5" type="ORF">P174DRAFT_444438</name>
</gene>
<dbReference type="InterPro" id="IPR014001">
    <property type="entry name" value="Helicase_ATP-bd"/>
</dbReference>
<keyword evidence="1 5" id="KW-0067">ATP-binding</keyword>
<evidence type="ECO:0000259" key="4">
    <source>
        <dbReference type="PROSITE" id="PS51194"/>
    </source>
</evidence>
<dbReference type="PANTHER" id="PTHR47396">
    <property type="entry name" value="TYPE I RESTRICTION ENZYME ECOKI R PROTEIN"/>
    <property type="match status" value="1"/>
</dbReference>
<dbReference type="EMBL" id="MSZS01000007">
    <property type="protein sequence ID" value="PKX90671.1"/>
    <property type="molecule type" value="Genomic_DNA"/>
</dbReference>
<dbReference type="GO" id="GO:0005524">
    <property type="term" value="F:ATP binding"/>
    <property type="evidence" value="ECO:0007669"/>
    <property type="project" value="InterPro"/>
</dbReference>
<dbReference type="GO" id="GO:0036121">
    <property type="term" value="F:double-stranded DNA helicase activity"/>
    <property type="evidence" value="ECO:0007669"/>
    <property type="project" value="TreeGrafter"/>
</dbReference>
<dbReference type="SMART" id="SM00487">
    <property type="entry name" value="DEXDc"/>
    <property type="match status" value="1"/>
</dbReference>
<evidence type="ECO:0000256" key="1">
    <source>
        <dbReference type="ARBA" id="ARBA00022806"/>
    </source>
</evidence>
<dbReference type="CDD" id="cd18799">
    <property type="entry name" value="SF2_C_EcoAI-like"/>
    <property type="match status" value="1"/>
</dbReference>
<dbReference type="OMA" id="HVIDMVA"/>
<evidence type="ECO:0000256" key="2">
    <source>
        <dbReference type="SAM" id="MobiDB-lite"/>
    </source>
</evidence>
<dbReference type="SMART" id="SM00490">
    <property type="entry name" value="HELICc"/>
    <property type="match status" value="1"/>
</dbReference>
<feature type="region of interest" description="Disordered" evidence="2">
    <location>
        <begin position="441"/>
        <end position="472"/>
    </location>
</feature>
<feature type="domain" description="Helicase C-terminal" evidence="4">
    <location>
        <begin position="292"/>
        <end position="432"/>
    </location>
</feature>
<dbReference type="GO" id="GO:0005759">
    <property type="term" value="C:mitochondrial matrix"/>
    <property type="evidence" value="ECO:0007669"/>
    <property type="project" value="TreeGrafter"/>
</dbReference>
<dbReference type="PROSITE" id="PS51192">
    <property type="entry name" value="HELICASE_ATP_BIND_1"/>
    <property type="match status" value="1"/>
</dbReference>
<dbReference type="GO" id="GO:0061749">
    <property type="term" value="F:forked DNA-dependent helicase activity"/>
    <property type="evidence" value="ECO:0007669"/>
    <property type="project" value="TreeGrafter"/>
</dbReference>
<dbReference type="SUPFAM" id="SSF52540">
    <property type="entry name" value="P-loop containing nucleoside triphosphate hydrolases"/>
    <property type="match status" value="1"/>
</dbReference>
<evidence type="ECO:0000313" key="6">
    <source>
        <dbReference type="Proteomes" id="UP000234474"/>
    </source>
</evidence>
<name>A0A2I1BZ89_ASPN1</name>